<keyword evidence="8 11" id="KW-0443">Lipid metabolism</keyword>
<keyword evidence="6 11" id="KW-0276">Fatty acid metabolism</keyword>
<keyword evidence="4 11" id="KW-0808">Transferase</keyword>
<dbReference type="PANTHER" id="PTHR11157">
    <property type="entry name" value="FATTY ACID ACYL TRANSFERASE-RELATED"/>
    <property type="match status" value="1"/>
</dbReference>
<keyword evidence="10 11" id="KW-0275">Fatty acid biosynthesis</keyword>
<accession>A0A0K0CVW8</accession>
<feature type="transmembrane region" description="Helical" evidence="11">
    <location>
        <begin position="44"/>
        <end position="63"/>
    </location>
</feature>
<dbReference type="EC" id="2.3.1.199" evidence="11"/>
<keyword evidence="3 11" id="KW-0444">Lipid biosynthesis</keyword>
<keyword evidence="9 11" id="KW-0472">Membrane</keyword>
<dbReference type="GO" id="GO:0042761">
    <property type="term" value="P:very long-chain fatty acid biosynthetic process"/>
    <property type="evidence" value="ECO:0007669"/>
    <property type="project" value="TreeGrafter"/>
</dbReference>
<dbReference type="GO" id="GO:0030148">
    <property type="term" value="P:sphingolipid biosynthetic process"/>
    <property type="evidence" value="ECO:0007669"/>
    <property type="project" value="TreeGrafter"/>
</dbReference>
<dbReference type="GO" id="GO:0019367">
    <property type="term" value="P:fatty acid elongation, saturated fatty acid"/>
    <property type="evidence" value="ECO:0007669"/>
    <property type="project" value="TreeGrafter"/>
</dbReference>
<sequence>MIALELEYFRKGGGLFVCPVGVDLLYYPFASHGLAVELTAAGRWFIWMNYFVHSIMYTYYTMVSTGLRPPKRFSMAVTALQTTQMLVGVTISVYVLYLKLSGTPNKLFMAVPEPTGAYLWVRRSYYTEMDVRVRPARRMHWEVPMPEKDDSMD</sequence>
<dbReference type="Pfam" id="PF01151">
    <property type="entry name" value="ELO"/>
    <property type="match status" value="1"/>
</dbReference>
<dbReference type="WBParaSite" id="ACAC_0000152201-mRNA-1">
    <property type="protein sequence ID" value="ACAC_0000152201-mRNA-1"/>
    <property type="gene ID" value="ACAC_0000152201"/>
</dbReference>
<dbReference type="PANTHER" id="PTHR11157:SF17">
    <property type="entry name" value="ELONGATION OF VERY LONG CHAIN FATTY ACIDS PROTEIN 6"/>
    <property type="match status" value="1"/>
</dbReference>
<dbReference type="UniPathway" id="UPA00094"/>
<evidence type="ECO:0000256" key="6">
    <source>
        <dbReference type="ARBA" id="ARBA00022832"/>
    </source>
</evidence>
<dbReference type="Proteomes" id="UP000035642">
    <property type="component" value="Unassembled WGS sequence"/>
</dbReference>
<evidence type="ECO:0000256" key="7">
    <source>
        <dbReference type="ARBA" id="ARBA00022989"/>
    </source>
</evidence>
<keyword evidence="5 11" id="KW-0812">Transmembrane</keyword>
<evidence type="ECO:0000256" key="3">
    <source>
        <dbReference type="ARBA" id="ARBA00022516"/>
    </source>
</evidence>
<comment type="subcellular location">
    <subcellularLocation>
        <location evidence="1">Membrane</location>
        <topology evidence="1">Multi-pass membrane protein</topology>
    </subcellularLocation>
</comment>
<reference evidence="12" key="1">
    <citation type="submission" date="2012-09" db="EMBL/GenBank/DDBJ databases">
        <authorList>
            <person name="Martin A.A."/>
        </authorList>
    </citation>
    <scope>NUCLEOTIDE SEQUENCE</scope>
</reference>
<reference evidence="13" key="2">
    <citation type="submission" date="2017-02" db="UniProtKB">
        <authorList>
            <consortium name="WormBaseParasite"/>
        </authorList>
    </citation>
    <scope>IDENTIFICATION</scope>
</reference>
<evidence type="ECO:0000256" key="2">
    <source>
        <dbReference type="ARBA" id="ARBA00005194"/>
    </source>
</evidence>
<evidence type="ECO:0000256" key="8">
    <source>
        <dbReference type="ARBA" id="ARBA00023098"/>
    </source>
</evidence>
<evidence type="ECO:0000313" key="12">
    <source>
        <dbReference type="Proteomes" id="UP000035642"/>
    </source>
</evidence>
<name>A0A0K0CVW8_ANGCA</name>
<organism evidence="12 13">
    <name type="scientific">Angiostrongylus cantonensis</name>
    <name type="common">Rat lungworm</name>
    <dbReference type="NCBI Taxonomy" id="6313"/>
    <lineage>
        <taxon>Eukaryota</taxon>
        <taxon>Metazoa</taxon>
        <taxon>Ecdysozoa</taxon>
        <taxon>Nematoda</taxon>
        <taxon>Chromadorea</taxon>
        <taxon>Rhabditida</taxon>
        <taxon>Rhabditina</taxon>
        <taxon>Rhabditomorpha</taxon>
        <taxon>Strongyloidea</taxon>
        <taxon>Metastrongylidae</taxon>
        <taxon>Angiostrongylus</taxon>
    </lineage>
</organism>
<dbReference type="AlphaFoldDB" id="A0A0K0CVW8"/>
<evidence type="ECO:0000256" key="1">
    <source>
        <dbReference type="ARBA" id="ARBA00004141"/>
    </source>
</evidence>
<keyword evidence="12" id="KW-1185">Reference proteome</keyword>
<comment type="pathway">
    <text evidence="2">Lipid metabolism; fatty acid biosynthesis.</text>
</comment>
<evidence type="ECO:0000256" key="10">
    <source>
        <dbReference type="ARBA" id="ARBA00023160"/>
    </source>
</evidence>
<feature type="transmembrane region" description="Helical" evidence="11">
    <location>
        <begin position="12"/>
        <end position="29"/>
    </location>
</feature>
<feature type="transmembrane region" description="Helical" evidence="11">
    <location>
        <begin position="75"/>
        <end position="97"/>
    </location>
</feature>
<evidence type="ECO:0000256" key="5">
    <source>
        <dbReference type="ARBA" id="ARBA00022692"/>
    </source>
</evidence>
<evidence type="ECO:0000256" key="4">
    <source>
        <dbReference type="ARBA" id="ARBA00022679"/>
    </source>
</evidence>
<keyword evidence="7 11" id="KW-1133">Transmembrane helix</keyword>
<dbReference type="GO" id="GO:0005789">
    <property type="term" value="C:endoplasmic reticulum membrane"/>
    <property type="evidence" value="ECO:0007669"/>
    <property type="project" value="TreeGrafter"/>
</dbReference>
<protein>
    <recommendedName>
        <fullName evidence="11">Elongation of very long chain fatty acids protein</fullName>
        <ecNumber evidence="11">2.3.1.199</ecNumber>
    </recommendedName>
    <alternativeName>
        <fullName evidence="11">Very-long-chain 3-oxoacyl-CoA synthase</fullName>
    </alternativeName>
</protein>
<evidence type="ECO:0000313" key="13">
    <source>
        <dbReference type="WBParaSite" id="ACAC_0000152201-mRNA-1"/>
    </source>
</evidence>
<proteinExistence type="inferred from homology"/>
<comment type="catalytic activity">
    <reaction evidence="11">
        <text>a very-long-chain acyl-CoA + malonyl-CoA + H(+) = a very-long-chain 3-oxoacyl-CoA + CO2 + CoA</text>
        <dbReference type="Rhea" id="RHEA:32727"/>
        <dbReference type="ChEBI" id="CHEBI:15378"/>
        <dbReference type="ChEBI" id="CHEBI:16526"/>
        <dbReference type="ChEBI" id="CHEBI:57287"/>
        <dbReference type="ChEBI" id="CHEBI:57384"/>
        <dbReference type="ChEBI" id="CHEBI:90725"/>
        <dbReference type="ChEBI" id="CHEBI:90736"/>
        <dbReference type="EC" id="2.3.1.199"/>
    </reaction>
</comment>
<comment type="similarity">
    <text evidence="11">Belongs to the ELO family.</text>
</comment>
<comment type="caution">
    <text evidence="11">Lacks conserved residue(s) required for the propagation of feature annotation.</text>
</comment>
<dbReference type="STRING" id="6313.A0A0K0CVW8"/>
<dbReference type="GO" id="GO:0034626">
    <property type="term" value="P:fatty acid elongation, polyunsaturated fatty acid"/>
    <property type="evidence" value="ECO:0007669"/>
    <property type="project" value="TreeGrafter"/>
</dbReference>
<evidence type="ECO:0000256" key="11">
    <source>
        <dbReference type="RuleBase" id="RU361115"/>
    </source>
</evidence>
<dbReference type="GO" id="GO:0009922">
    <property type="term" value="F:fatty acid elongase activity"/>
    <property type="evidence" value="ECO:0007669"/>
    <property type="project" value="UniProtKB-EC"/>
</dbReference>
<dbReference type="InterPro" id="IPR002076">
    <property type="entry name" value="ELO_fam"/>
</dbReference>
<evidence type="ECO:0000256" key="9">
    <source>
        <dbReference type="ARBA" id="ARBA00023136"/>
    </source>
</evidence>
<dbReference type="GO" id="GO:0034625">
    <property type="term" value="P:fatty acid elongation, monounsaturated fatty acid"/>
    <property type="evidence" value="ECO:0007669"/>
    <property type="project" value="TreeGrafter"/>
</dbReference>